<dbReference type="Gene3D" id="3.40.630.30">
    <property type="match status" value="1"/>
</dbReference>
<evidence type="ECO:0000313" key="3">
    <source>
        <dbReference type="Proteomes" id="UP000623269"/>
    </source>
</evidence>
<dbReference type="EMBL" id="JAEAGR010000029">
    <property type="protein sequence ID" value="MBH1942579.1"/>
    <property type="molecule type" value="Genomic_DNA"/>
</dbReference>
<comment type="caution">
    <text evidence="2">The sequence shown here is derived from an EMBL/GenBank/DDBJ whole genome shotgun (WGS) entry which is preliminary data.</text>
</comment>
<feature type="domain" description="N-acetyltransferase" evidence="1">
    <location>
        <begin position="30"/>
        <end position="184"/>
    </location>
</feature>
<organism evidence="2 3">
    <name type="scientific">Mobilitalea sibirica</name>
    <dbReference type="NCBI Taxonomy" id="1462919"/>
    <lineage>
        <taxon>Bacteria</taxon>
        <taxon>Bacillati</taxon>
        <taxon>Bacillota</taxon>
        <taxon>Clostridia</taxon>
        <taxon>Lachnospirales</taxon>
        <taxon>Lachnospiraceae</taxon>
        <taxon>Mobilitalea</taxon>
    </lineage>
</organism>
<dbReference type="GO" id="GO:0016747">
    <property type="term" value="F:acyltransferase activity, transferring groups other than amino-acyl groups"/>
    <property type="evidence" value="ECO:0007669"/>
    <property type="project" value="InterPro"/>
</dbReference>
<keyword evidence="3" id="KW-1185">Reference proteome</keyword>
<sequence length="192" mass="22536">MLDKTLPYYNIIMKRTSGTIVPSARLPEGYTFKLYSDGDETHWADIMVSVGEFDSYKEALEYFQKEYLPHKDELKRRSLFIETDDGKKIGTLTNWWNYTQSRRDPSVHWVGVKPEYQGLGLGKAIVYEGMRRMIDLEGDRDYYLHTQTWSYKAITIYIKAGYNFVENETFGTYANDYDKALETIKDKLVNII</sequence>
<dbReference type="Proteomes" id="UP000623269">
    <property type="component" value="Unassembled WGS sequence"/>
</dbReference>
<evidence type="ECO:0000313" key="2">
    <source>
        <dbReference type="EMBL" id="MBH1942579.1"/>
    </source>
</evidence>
<name>A0A8J7H1E7_9FIRM</name>
<dbReference type="RefSeq" id="WP_197662831.1">
    <property type="nucleotide sequence ID" value="NZ_JAEAGR010000029.1"/>
</dbReference>
<evidence type="ECO:0000259" key="1">
    <source>
        <dbReference type="PROSITE" id="PS51186"/>
    </source>
</evidence>
<dbReference type="InterPro" id="IPR016181">
    <property type="entry name" value="Acyl_CoA_acyltransferase"/>
</dbReference>
<dbReference type="InterPro" id="IPR000182">
    <property type="entry name" value="GNAT_dom"/>
</dbReference>
<dbReference type="AlphaFoldDB" id="A0A8J7H1E7"/>
<dbReference type="CDD" id="cd04301">
    <property type="entry name" value="NAT_SF"/>
    <property type="match status" value="1"/>
</dbReference>
<protein>
    <submittedName>
        <fullName evidence="2">GNAT family N-acetyltransferase</fullName>
    </submittedName>
</protein>
<proteinExistence type="predicted"/>
<gene>
    <name evidence="2" type="ORF">I5677_16930</name>
</gene>
<dbReference type="PROSITE" id="PS51186">
    <property type="entry name" value="GNAT"/>
    <property type="match status" value="1"/>
</dbReference>
<dbReference type="SUPFAM" id="SSF55729">
    <property type="entry name" value="Acyl-CoA N-acyltransferases (Nat)"/>
    <property type="match status" value="1"/>
</dbReference>
<accession>A0A8J7H1E7</accession>
<reference evidence="2" key="1">
    <citation type="submission" date="2020-12" db="EMBL/GenBank/DDBJ databases">
        <title>M. sibirica DSM 26468T genome.</title>
        <authorList>
            <person name="Thieme N."/>
            <person name="Rettenmaier R."/>
            <person name="Zverlov V."/>
            <person name="Liebl W."/>
        </authorList>
    </citation>
    <scope>NUCLEOTIDE SEQUENCE</scope>
    <source>
        <strain evidence="2">DSM 26468</strain>
    </source>
</reference>
<dbReference type="Pfam" id="PF00583">
    <property type="entry name" value="Acetyltransf_1"/>
    <property type="match status" value="1"/>
</dbReference>